<reference evidence="1 2" key="1">
    <citation type="journal article" date="2018" name="Nat. Ecol. Evol.">
        <title>Shark genomes provide insights into elasmobranch evolution and the origin of vertebrates.</title>
        <authorList>
            <person name="Hara Y"/>
            <person name="Yamaguchi K"/>
            <person name="Onimaru K"/>
            <person name="Kadota M"/>
            <person name="Koyanagi M"/>
            <person name="Keeley SD"/>
            <person name="Tatsumi K"/>
            <person name="Tanaka K"/>
            <person name="Motone F"/>
            <person name="Kageyama Y"/>
            <person name="Nozu R"/>
            <person name="Adachi N"/>
            <person name="Nishimura O"/>
            <person name="Nakagawa R"/>
            <person name="Tanegashima C"/>
            <person name="Kiyatake I"/>
            <person name="Matsumoto R"/>
            <person name="Murakumo K"/>
            <person name="Nishida K"/>
            <person name="Terakita A"/>
            <person name="Kuratani S"/>
            <person name="Sato K"/>
            <person name="Hyodo S Kuraku.S."/>
        </authorList>
    </citation>
    <scope>NUCLEOTIDE SEQUENCE [LARGE SCALE GENOMIC DNA]</scope>
</reference>
<accession>A0A401S972</accession>
<dbReference type="Proteomes" id="UP000287033">
    <property type="component" value="Unassembled WGS sequence"/>
</dbReference>
<name>A0A401S972_CHIPU</name>
<keyword evidence="2" id="KW-1185">Reference proteome</keyword>
<sequence>MRIHWDSRCACSARRSSSACAYAGLVARAPPGGVAAHARIRTSLEKLHRETVNLPSAAMKEQCPQTAKLGFNW</sequence>
<protein>
    <submittedName>
        <fullName evidence="1">Uncharacterized protein</fullName>
    </submittedName>
</protein>
<evidence type="ECO:0000313" key="2">
    <source>
        <dbReference type="Proteomes" id="UP000287033"/>
    </source>
</evidence>
<dbReference type="AlphaFoldDB" id="A0A401S972"/>
<comment type="caution">
    <text evidence="1">The sequence shown here is derived from an EMBL/GenBank/DDBJ whole genome shotgun (WGS) entry which is preliminary data.</text>
</comment>
<organism evidence="1 2">
    <name type="scientific">Chiloscyllium punctatum</name>
    <name type="common">Brownbanded bambooshark</name>
    <name type="synonym">Hemiscyllium punctatum</name>
    <dbReference type="NCBI Taxonomy" id="137246"/>
    <lineage>
        <taxon>Eukaryota</taxon>
        <taxon>Metazoa</taxon>
        <taxon>Chordata</taxon>
        <taxon>Craniata</taxon>
        <taxon>Vertebrata</taxon>
        <taxon>Chondrichthyes</taxon>
        <taxon>Elasmobranchii</taxon>
        <taxon>Galeomorphii</taxon>
        <taxon>Galeoidea</taxon>
        <taxon>Orectolobiformes</taxon>
        <taxon>Hemiscylliidae</taxon>
        <taxon>Chiloscyllium</taxon>
    </lineage>
</organism>
<gene>
    <name evidence="1" type="ORF">chiPu_0005344</name>
</gene>
<proteinExistence type="predicted"/>
<evidence type="ECO:0000313" key="1">
    <source>
        <dbReference type="EMBL" id="GCC26924.1"/>
    </source>
</evidence>
<dbReference type="EMBL" id="BEZZ01000143">
    <property type="protein sequence ID" value="GCC26924.1"/>
    <property type="molecule type" value="Genomic_DNA"/>
</dbReference>